<evidence type="ECO:0000313" key="2">
    <source>
        <dbReference type="Proteomes" id="UP000288168"/>
    </source>
</evidence>
<dbReference type="Proteomes" id="UP000288168">
    <property type="component" value="Unassembled WGS sequence"/>
</dbReference>
<dbReference type="EMBL" id="NKCI01000252">
    <property type="protein sequence ID" value="RSL45858.1"/>
    <property type="molecule type" value="Genomic_DNA"/>
</dbReference>
<comment type="caution">
    <text evidence="1">The sequence shown here is derived from an EMBL/GenBank/DDBJ whole genome shotgun (WGS) entry which is preliminary data.</text>
</comment>
<keyword evidence="2" id="KW-1185">Reference proteome</keyword>
<protein>
    <submittedName>
        <fullName evidence="1">Uncharacterized protein</fullName>
    </submittedName>
</protein>
<dbReference type="OrthoDB" id="5062902at2759"/>
<dbReference type="AlphaFoldDB" id="A0A428NYF5"/>
<proteinExistence type="predicted"/>
<gene>
    <name evidence="1" type="ORF">CEP54_014097</name>
</gene>
<reference evidence="1 2" key="1">
    <citation type="submission" date="2017-06" db="EMBL/GenBank/DDBJ databases">
        <title>Comparative genomic analysis of Ambrosia Fusariam Clade fungi.</title>
        <authorList>
            <person name="Stajich J.E."/>
            <person name="Carrillo J."/>
            <person name="Kijimoto T."/>
            <person name="Eskalen A."/>
            <person name="O'Donnell K."/>
            <person name="Kasson M."/>
        </authorList>
    </citation>
    <scope>NUCLEOTIDE SEQUENCE [LARGE SCALE GENOMIC DNA]</scope>
    <source>
        <strain evidence="1 2">NRRL62584</strain>
    </source>
</reference>
<sequence>MDTATSVADIVPFDQDDAQETMAEWARLRNDLLKANPCARKRFCLLLQIIGLSLLGQYDGSKASELLARDEKSLLASFMEAEEDLEPGSFDYDHAHHIITLARSLLEGPDGEQNICRPRYDSNYSELENQIMLGAIIEVEGSCSMENIDPVQMHQTICRSTLIGQEHLELSEVIQLIATSRRALQDWVLV</sequence>
<evidence type="ECO:0000313" key="1">
    <source>
        <dbReference type="EMBL" id="RSL45858.1"/>
    </source>
</evidence>
<organism evidence="1 2">
    <name type="scientific">Fusarium duplospermum</name>
    <dbReference type="NCBI Taxonomy" id="1325734"/>
    <lineage>
        <taxon>Eukaryota</taxon>
        <taxon>Fungi</taxon>
        <taxon>Dikarya</taxon>
        <taxon>Ascomycota</taxon>
        <taxon>Pezizomycotina</taxon>
        <taxon>Sordariomycetes</taxon>
        <taxon>Hypocreomycetidae</taxon>
        <taxon>Hypocreales</taxon>
        <taxon>Nectriaceae</taxon>
        <taxon>Fusarium</taxon>
        <taxon>Fusarium solani species complex</taxon>
    </lineage>
</organism>
<name>A0A428NYF5_9HYPO</name>
<accession>A0A428NYF5</accession>